<dbReference type="STRING" id="300112.A0A4S2KIN5"/>
<feature type="binding site" evidence="6">
    <location>
        <position position="326"/>
    </location>
    <ligand>
        <name>Zn(2+)</name>
        <dbReference type="ChEBI" id="CHEBI:29105"/>
    </ligand>
</feature>
<feature type="region of interest" description="Disordered" evidence="7">
    <location>
        <begin position="527"/>
        <end position="583"/>
    </location>
</feature>
<accession>A0A4S2KIN5</accession>
<evidence type="ECO:0000256" key="3">
    <source>
        <dbReference type="ARBA" id="ARBA00022692"/>
    </source>
</evidence>
<evidence type="ECO:0000256" key="8">
    <source>
        <dbReference type="SAM" id="Phobius"/>
    </source>
</evidence>
<evidence type="ECO:0000256" key="1">
    <source>
        <dbReference type="ARBA" id="ARBA00004141"/>
    </source>
</evidence>
<evidence type="ECO:0000256" key="2">
    <source>
        <dbReference type="ARBA" id="ARBA00007018"/>
    </source>
</evidence>
<comment type="similarity">
    <text evidence="2">Belongs to the ADIPOR family.</text>
</comment>
<evidence type="ECO:0000256" key="7">
    <source>
        <dbReference type="SAM" id="MobiDB-lite"/>
    </source>
</evidence>
<keyword evidence="4 8" id="KW-1133">Transmembrane helix</keyword>
<comment type="caution">
    <text evidence="9">The sequence shown here is derived from an EMBL/GenBank/DDBJ whole genome shotgun (WGS) entry which is preliminary data.</text>
</comment>
<name>A0A4S2KIN5_9HYME</name>
<reference evidence="9 10" key="1">
    <citation type="journal article" date="2019" name="Philos. Trans. R. Soc. Lond., B, Biol. Sci.">
        <title>Ant behaviour and brain gene expression of defending hosts depend on the ecological success of the intruding social parasite.</title>
        <authorList>
            <person name="Kaur R."/>
            <person name="Stoldt M."/>
            <person name="Jongepier E."/>
            <person name="Feldmeyer B."/>
            <person name="Menzel F."/>
            <person name="Bornberg-Bauer E."/>
            <person name="Foitzik S."/>
        </authorList>
    </citation>
    <scope>NUCLEOTIDE SEQUENCE [LARGE SCALE GENOMIC DNA]</scope>
    <source>
        <tissue evidence="9">Whole body</tissue>
    </source>
</reference>
<protein>
    <recommendedName>
        <fullName evidence="11">ADIPOR-like receptor</fullName>
    </recommendedName>
</protein>
<evidence type="ECO:0008006" key="11">
    <source>
        <dbReference type="Google" id="ProtNLM"/>
    </source>
</evidence>
<evidence type="ECO:0000313" key="10">
    <source>
        <dbReference type="Proteomes" id="UP000310200"/>
    </source>
</evidence>
<gene>
    <name evidence="9" type="ORF">DBV15_04999</name>
</gene>
<feature type="binding site" evidence="6">
    <location>
        <position position="476"/>
    </location>
    <ligand>
        <name>Zn(2+)</name>
        <dbReference type="ChEBI" id="CHEBI:29105"/>
    </ligand>
</feature>
<feature type="transmembrane region" description="Helical" evidence="8">
    <location>
        <begin position="435"/>
        <end position="454"/>
    </location>
</feature>
<feature type="transmembrane region" description="Helical" evidence="8">
    <location>
        <begin position="346"/>
        <end position="364"/>
    </location>
</feature>
<dbReference type="GO" id="GO:0038023">
    <property type="term" value="F:signaling receptor activity"/>
    <property type="evidence" value="ECO:0007669"/>
    <property type="project" value="TreeGrafter"/>
</dbReference>
<dbReference type="GO" id="GO:0005886">
    <property type="term" value="C:plasma membrane"/>
    <property type="evidence" value="ECO:0007669"/>
    <property type="project" value="TreeGrafter"/>
</dbReference>
<dbReference type="GO" id="GO:0033211">
    <property type="term" value="P:adiponectin-activated signaling pathway"/>
    <property type="evidence" value="ECO:0007669"/>
    <property type="project" value="TreeGrafter"/>
</dbReference>
<evidence type="ECO:0000256" key="6">
    <source>
        <dbReference type="PIRSR" id="PIRSR604254-1"/>
    </source>
</evidence>
<keyword evidence="10" id="KW-1185">Reference proteome</keyword>
<feature type="transmembrane region" description="Helical" evidence="8">
    <location>
        <begin position="402"/>
        <end position="423"/>
    </location>
</feature>
<keyword evidence="6" id="KW-0479">Metal-binding</keyword>
<feature type="region of interest" description="Disordered" evidence="7">
    <location>
        <begin position="710"/>
        <end position="732"/>
    </location>
</feature>
<dbReference type="Pfam" id="PF03006">
    <property type="entry name" value="HlyIII"/>
    <property type="match status" value="1"/>
</dbReference>
<dbReference type="InterPro" id="IPR004254">
    <property type="entry name" value="AdipoR/HlyIII-related"/>
</dbReference>
<evidence type="ECO:0000313" key="9">
    <source>
        <dbReference type="EMBL" id="TGZ49405.1"/>
    </source>
</evidence>
<keyword evidence="3 8" id="KW-0812">Transmembrane</keyword>
<comment type="subcellular location">
    <subcellularLocation>
        <location evidence="1">Membrane</location>
        <topology evidence="1">Multi-pass membrane protein</topology>
    </subcellularLocation>
</comment>
<feature type="binding site" evidence="6">
    <location>
        <position position="472"/>
    </location>
    <ligand>
        <name>Zn(2+)</name>
        <dbReference type="ChEBI" id="CHEBI:29105"/>
    </ligand>
</feature>
<sequence>MTDRLRSHLKLQKSELSQSCSPLMRLDIEKFQFFHIVKTQKVPGATSSQGTSSCVRFGPRDPRRVIVGRERKKKRKLQQAAKEERKNNITCNPPTRLKSKAVQSLGDSRRPTCDVILEAKEKEDDLSVDLGVRHRIPWSERVLLNSEIPGLHEVKELLEDDDASCLAEEEDGVGCPLPSTPEDDHLLDCEMTEVLKAGVLSDEIDLGALAHNAAEQAEEFVRKVWEASWKQCHFRNLPRWLQDNDFLHAGHRPPLPSFYACFKSIFRIHTETGNIWTHLLGCVAFIGIAIFFLSQPPIEIQLEEKLVFGTFFAGAILCLGLSFAFHTVHCHSECVGKLFSKLDYCGIAMLIMGSFVPWLYYGFYCDYQPKLIYLSVVVVLGITSIVVSLWERFGEPSYRPLRAGVFMGFGLSGVIPAVHYAVAEGWFKAISQASLGWLILMGCLYILGALFYALRVPERFFPGKFDIWFQSHQIFHVLVIAAAFVHYHGITEMAMHRMTIGDCTNPSQTTKIPKSYTSIFVLLKDMQPPSSREEAGTSQTRSVHATRRRSSDARRCKVRPARSPFSRPPNAFSIRGPEKHGGREIAKEADCTLDDIADRNAMCVRTLVGNETSEPIAPTTDLKQSSKTSRAKEKYMRLYEEMLEKDELQRRRAKEEEDEEDTLYLSDLADDVLVASTNHYSLMLKKLSTYYEVVRRSKAFNHSVTYPQSWTSQSEENKAKTKTPGTVGGTRKNSFVIQRPDEQTSSGGFLPGDTSNILFATSCGFGLILRGSKSETRVTPQVGAMSGAFFLELLIRLYLTPPLLQLIVQKNNFERAVGVGNEIGRHNPGPLKNCTHYLKIHRAFRRVHVCIAMGNMLTMACTSWTSQSEENKAKTKVSYLRWKIVA</sequence>
<dbReference type="Proteomes" id="UP000310200">
    <property type="component" value="Unassembled WGS sequence"/>
</dbReference>
<proteinExistence type="inferred from homology"/>
<dbReference type="PANTHER" id="PTHR20855:SF52">
    <property type="entry name" value="ADIPONECTIN RECEPTOR PROTEIN"/>
    <property type="match status" value="1"/>
</dbReference>
<dbReference type="PANTHER" id="PTHR20855">
    <property type="entry name" value="ADIPOR/PROGESTIN RECEPTOR-RELATED"/>
    <property type="match status" value="1"/>
</dbReference>
<evidence type="ECO:0000256" key="4">
    <source>
        <dbReference type="ARBA" id="ARBA00022989"/>
    </source>
</evidence>
<feature type="region of interest" description="Disordered" evidence="7">
    <location>
        <begin position="80"/>
        <end position="104"/>
    </location>
</feature>
<feature type="transmembrane region" description="Helical" evidence="8">
    <location>
        <begin position="371"/>
        <end position="390"/>
    </location>
</feature>
<dbReference type="AlphaFoldDB" id="A0A4S2KIN5"/>
<keyword evidence="5 8" id="KW-0472">Membrane</keyword>
<dbReference type="EMBL" id="QBLH01002148">
    <property type="protein sequence ID" value="TGZ49405.1"/>
    <property type="molecule type" value="Genomic_DNA"/>
</dbReference>
<feature type="transmembrane region" description="Helical" evidence="8">
    <location>
        <begin position="275"/>
        <end position="294"/>
    </location>
</feature>
<feature type="transmembrane region" description="Helical" evidence="8">
    <location>
        <begin position="474"/>
        <end position="490"/>
    </location>
</feature>
<organism evidence="9 10">
    <name type="scientific">Temnothorax longispinosus</name>
    <dbReference type="NCBI Taxonomy" id="300112"/>
    <lineage>
        <taxon>Eukaryota</taxon>
        <taxon>Metazoa</taxon>
        <taxon>Ecdysozoa</taxon>
        <taxon>Arthropoda</taxon>
        <taxon>Hexapoda</taxon>
        <taxon>Insecta</taxon>
        <taxon>Pterygota</taxon>
        <taxon>Neoptera</taxon>
        <taxon>Endopterygota</taxon>
        <taxon>Hymenoptera</taxon>
        <taxon>Apocrita</taxon>
        <taxon>Aculeata</taxon>
        <taxon>Formicoidea</taxon>
        <taxon>Formicidae</taxon>
        <taxon>Myrmicinae</taxon>
        <taxon>Temnothorax</taxon>
    </lineage>
</organism>
<dbReference type="GO" id="GO:0046872">
    <property type="term" value="F:metal ion binding"/>
    <property type="evidence" value="ECO:0007669"/>
    <property type="project" value="UniProtKB-KW"/>
</dbReference>
<evidence type="ECO:0000256" key="5">
    <source>
        <dbReference type="ARBA" id="ARBA00023136"/>
    </source>
</evidence>
<keyword evidence="6" id="KW-0862">Zinc</keyword>
<feature type="transmembrane region" description="Helical" evidence="8">
    <location>
        <begin position="306"/>
        <end position="326"/>
    </location>
</feature>